<organism evidence="1">
    <name type="scientific">marine sediment metagenome</name>
    <dbReference type="NCBI Taxonomy" id="412755"/>
    <lineage>
        <taxon>unclassified sequences</taxon>
        <taxon>metagenomes</taxon>
        <taxon>ecological metagenomes</taxon>
    </lineage>
</organism>
<dbReference type="Gene3D" id="3.90.226.10">
    <property type="entry name" value="2-enoyl-CoA Hydratase, Chain A, domain 1"/>
    <property type="match status" value="1"/>
</dbReference>
<name>A0A0F9FU00_9ZZZZ</name>
<protein>
    <recommendedName>
        <fullName evidence="2">ATP-dependent Clp protease proteolytic subunit</fullName>
    </recommendedName>
</protein>
<comment type="caution">
    <text evidence="1">The sequence shown here is derived from an EMBL/GenBank/DDBJ whole genome shotgun (WGS) entry which is preliminary data.</text>
</comment>
<dbReference type="InterPro" id="IPR029045">
    <property type="entry name" value="ClpP/crotonase-like_dom_sf"/>
</dbReference>
<dbReference type="SUPFAM" id="SSF52096">
    <property type="entry name" value="ClpP/crotonase"/>
    <property type="match status" value="1"/>
</dbReference>
<sequence length="186" mass="21080">MLRAFLVLLFLLFPLSACAFQDPQSTIVIGGEPEVVYIYGWVGPDLVERIISLDPTKIKRIELNSGGGQLFAAFKIAEFIRKNNLETYVGEYQICASACTVIFQAGIKRTAHETAVFMYHYAFDRVGPKRERKVPNIRSTHLMFQRLIEYGAAPELVQKIKPGRDFDLTGLNDMLKYNIATEIEID</sequence>
<dbReference type="AlphaFoldDB" id="A0A0F9FU00"/>
<gene>
    <name evidence="1" type="ORF">LCGC14_2201520</name>
</gene>
<reference evidence="1" key="1">
    <citation type="journal article" date="2015" name="Nature">
        <title>Complex archaea that bridge the gap between prokaryotes and eukaryotes.</title>
        <authorList>
            <person name="Spang A."/>
            <person name="Saw J.H."/>
            <person name="Jorgensen S.L."/>
            <person name="Zaremba-Niedzwiedzka K."/>
            <person name="Martijn J."/>
            <person name="Lind A.E."/>
            <person name="van Eijk R."/>
            <person name="Schleper C."/>
            <person name="Guy L."/>
            <person name="Ettema T.J."/>
        </authorList>
    </citation>
    <scope>NUCLEOTIDE SEQUENCE</scope>
</reference>
<evidence type="ECO:0008006" key="2">
    <source>
        <dbReference type="Google" id="ProtNLM"/>
    </source>
</evidence>
<accession>A0A0F9FU00</accession>
<dbReference type="EMBL" id="LAZR01029022">
    <property type="protein sequence ID" value="KKL60820.1"/>
    <property type="molecule type" value="Genomic_DNA"/>
</dbReference>
<proteinExistence type="predicted"/>
<evidence type="ECO:0000313" key="1">
    <source>
        <dbReference type="EMBL" id="KKL60820.1"/>
    </source>
</evidence>